<reference evidence="2" key="1">
    <citation type="journal article" date="2019" name="Int. J. Syst. Evol. Microbiol.">
        <title>The Global Catalogue of Microorganisms (GCM) 10K type strain sequencing project: providing services to taxonomists for standard genome sequencing and annotation.</title>
        <authorList>
            <consortium name="The Broad Institute Genomics Platform"/>
            <consortium name="The Broad Institute Genome Sequencing Center for Infectious Disease"/>
            <person name="Wu L."/>
            <person name="Ma J."/>
        </authorList>
    </citation>
    <scope>NUCLEOTIDE SEQUENCE [LARGE SCALE GENOMIC DNA]</scope>
    <source>
        <strain evidence="2">CECT 7398</strain>
    </source>
</reference>
<accession>A0ABT8C1V3</accession>
<comment type="caution">
    <text evidence="1">The sequence shown here is derived from an EMBL/GenBank/DDBJ whole genome shotgun (WGS) entry which is preliminary data.</text>
</comment>
<gene>
    <name evidence="1" type="ORF">QWZ16_23940</name>
</gene>
<organism evidence="1 2">
    <name type="scientific">Vibrio ostreicida</name>
    <dbReference type="NCBI Taxonomy" id="526588"/>
    <lineage>
        <taxon>Bacteria</taxon>
        <taxon>Pseudomonadati</taxon>
        <taxon>Pseudomonadota</taxon>
        <taxon>Gammaproteobacteria</taxon>
        <taxon>Vibrionales</taxon>
        <taxon>Vibrionaceae</taxon>
        <taxon>Vibrio</taxon>
    </lineage>
</organism>
<sequence>MEAILACARSDISTKNAELYCTTFPLP</sequence>
<keyword evidence="2" id="KW-1185">Reference proteome</keyword>
<proteinExistence type="predicted"/>
<evidence type="ECO:0000313" key="1">
    <source>
        <dbReference type="EMBL" id="MDN3612644.1"/>
    </source>
</evidence>
<protein>
    <submittedName>
        <fullName evidence="1">Uncharacterized protein</fullName>
    </submittedName>
</protein>
<name>A0ABT8C1V3_9VIBR</name>
<dbReference type="EMBL" id="JAUFQC010000028">
    <property type="protein sequence ID" value="MDN3612644.1"/>
    <property type="molecule type" value="Genomic_DNA"/>
</dbReference>
<dbReference type="Proteomes" id="UP001238540">
    <property type="component" value="Unassembled WGS sequence"/>
</dbReference>
<evidence type="ECO:0000313" key="2">
    <source>
        <dbReference type="Proteomes" id="UP001238540"/>
    </source>
</evidence>